<accession>A0ABS2ZWQ9</accession>
<dbReference type="RefSeq" id="WP_206368998.1">
    <property type="nucleotide sequence ID" value="NZ_CAWPTM010000145.1"/>
</dbReference>
<evidence type="ECO:0000313" key="1">
    <source>
        <dbReference type="EMBL" id="MBN3576692.1"/>
    </source>
</evidence>
<comment type="caution">
    <text evidence="1">The sequence shown here is derived from an EMBL/GenBank/DDBJ whole genome shotgun (WGS) entry which is preliminary data.</text>
</comment>
<organism evidence="1 2">
    <name type="scientific">Vibrio neptunius</name>
    <dbReference type="NCBI Taxonomy" id="170651"/>
    <lineage>
        <taxon>Bacteria</taxon>
        <taxon>Pseudomonadati</taxon>
        <taxon>Pseudomonadota</taxon>
        <taxon>Gammaproteobacteria</taxon>
        <taxon>Vibrionales</taxon>
        <taxon>Vibrionaceae</taxon>
        <taxon>Vibrio</taxon>
    </lineage>
</organism>
<reference evidence="1 2" key="1">
    <citation type="submission" date="2021-02" db="EMBL/GenBank/DDBJ databases">
        <title>Draft Genome Sequences of 5 Vibrio neptunius Strains Isolated From of Bivalve Hatcheries.</title>
        <authorList>
            <person name="Galvis F."/>
            <person name="Barja J.L."/>
            <person name="Lemos M.L."/>
            <person name="Balado M."/>
        </authorList>
    </citation>
    <scope>NUCLEOTIDE SEQUENCE [LARGE SCALE GENOMIC DNA]</scope>
    <source>
        <strain evidence="1 2">PP-145.98</strain>
    </source>
</reference>
<dbReference type="Proteomes" id="UP000779070">
    <property type="component" value="Unassembled WGS sequence"/>
</dbReference>
<evidence type="ECO:0000313" key="2">
    <source>
        <dbReference type="Proteomes" id="UP000779070"/>
    </source>
</evidence>
<gene>
    <name evidence="1" type="ORF">JYA62_03295</name>
</gene>
<proteinExistence type="predicted"/>
<name>A0ABS2ZWQ9_9VIBR</name>
<protein>
    <submittedName>
        <fullName evidence="1">Uncharacterized protein</fullName>
    </submittedName>
</protein>
<dbReference type="EMBL" id="JAFHLB010000003">
    <property type="protein sequence ID" value="MBN3576692.1"/>
    <property type="molecule type" value="Genomic_DNA"/>
</dbReference>
<keyword evidence="2" id="KW-1185">Reference proteome</keyword>
<sequence>MTFIPFDKATIATVLPEKRAKFVFTQPDVYMNFGEIKTLYIYEDILEELDEKWLDQLTQWWAELDFNVPNTEHDLDKTCDEYAFIDFAILPELSSLDDHVAKQTPLVWDNKELKINTDFLIGLQQAGAVDVWFDRLY</sequence>